<organism evidence="1 2">
    <name type="scientific">Camellia sinensis</name>
    <name type="common">Tea plant</name>
    <name type="synonym">Thea sinensis</name>
    <dbReference type="NCBI Taxonomy" id="4442"/>
    <lineage>
        <taxon>Eukaryota</taxon>
        <taxon>Viridiplantae</taxon>
        <taxon>Streptophyta</taxon>
        <taxon>Embryophyta</taxon>
        <taxon>Tracheophyta</taxon>
        <taxon>Spermatophyta</taxon>
        <taxon>Magnoliopsida</taxon>
        <taxon>eudicotyledons</taxon>
        <taxon>Gunneridae</taxon>
        <taxon>Pentapetalae</taxon>
        <taxon>asterids</taxon>
        <taxon>Ericales</taxon>
        <taxon>Theaceae</taxon>
        <taxon>Camellia</taxon>
    </lineage>
</organism>
<gene>
    <name evidence="1" type="ORF">HYC85_015070</name>
</gene>
<dbReference type="EMBL" id="JACBKZ010000006">
    <property type="protein sequence ID" value="KAF5949113.1"/>
    <property type="molecule type" value="Genomic_DNA"/>
</dbReference>
<dbReference type="Proteomes" id="UP000593564">
    <property type="component" value="Unassembled WGS sequence"/>
</dbReference>
<protein>
    <submittedName>
        <fullName evidence="1">Uncharacterized protein</fullName>
    </submittedName>
</protein>
<keyword evidence="2" id="KW-1185">Reference proteome</keyword>
<dbReference type="AlphaFoldDB" id="A0A7J7H844"/>
<name>A0A7J7H844_CAMSI</name>
<proteinExistence type="predicted"/>
<accession>A0A7J7H844</accession>
<reference evidence="2" key="1">
    <citation type="journal article" date="2020" name="Nat. Commun.">
        <title>Genome assembly of wild tea tree DASZ reveals pedigree and selection history of tea varieties.</title>
        <authorList>
            <person name="Zhang W."/>
            <person name="Zhang Y."/>
            <person name="Qiu H."/>
            <person name="Guo Y."/>
            <person name="Wan H."/>
            <person name="Zhang X."/>
            <person name="Scossa F."/>
            <person name="Alseekh S."/>
            <person name="Zhang Q."/>
            <person name="Wang P."/>
            <person name="Xu L."/>
            <person name="Schmidt M.H."/>
            <person name="Jia X."/>
            <person name="Li D."/>
            <person name="Zhu A."/>
            <person name="Guo F."/>
            <person name="Chen W."/>
            <person name="Ni D."/>
            <person name="Usadel B."/>
            <person name="Fernie A.R."/>
            <person name="Wen W."/>
        </authorList>
    </citation>
    <scope>NUCLEOTIDE SEQUENCE [LARGE SCALE GENOMIC DNA]</scope>
    <source>
        <strain evidence="2">cv. G240</strain>
    </source>
</reference>
<evidence type="ECO:0000313" key="1">
    <source>
        <dbReference type="EMBL" id="KAF5949113.1"/>
    </source>
</evidence>
<reference evidence="1 2" key="2">
    <citation type="submission" date="2020-07" db="EMBL/GenBank/DDBJ databases">
        <title>Genome assembly of wild tea tree DASZ reveals pedigree and selection history of tea varieties.</title>
        <authorList>
            <person name="Zhang W."/>
        </authorList>
    </citation>
    <scope>NUCLEOTIDE SEQUENCE [LARGE SCALE GENOMIC DNA]</scope>
    <source>
        <strain evidence="2">cv. G240</strain>
        <tissue evidence="1">Leaf</tissue>
    </source>
</reference>
<comment type="caution">
    <text evidence="1">The sequence shown here is derived from an EMBL/GenBank/DDBJ whole genome shotgun (WGS) entry which is preliminary data.</text>
</comment>
<sequence length="102" mass="11264">MCNSSFVGSQQNPATFVHSENYITGGVGVAFRRAVYLIRNLEAVAPIFNQHLAIVSFNHIGSLLHWIEHSITTTQSTHKDISSFCKDLRLGDGSSLFNALWA</sequence>
<evidence type="ECO:0000313" key="2">
    <source>
        <dbReference type="Proteomes" id="UP000593564"/>
    </source>
</evidence>